<evidence type="ECO:0000256" key="1">
    <source>
        <dbReference type="SAM" id="Phobius"/>
    </source>
</evidence>
<dbReference type="Proteomes" id="UP001516400">
    <property type="component" value="Unassembled WGS sequence"/>
</dbReference>
<evidence type="ECO:0000313" key="3">
    <source>
        <dbReference type="Proteomes" id="UP001516400"/>
    </source>
</evidence>
<keyword evidence="1" id="KW-1133">Transmembrane helix</keyword>
<gene>
    <name evidence="2" type="ORF">HHI36_008736</name>
</gene>
<sequence>MRNYVSTSNGRSEEFTTTEVLRDNVNPIRNEMMREELNVKPIIRKIERSQLQWFSHLVRMVGKSGKYERQKKKSTIETWAGNVLEAVKKRNMKWKEAIEMARNKETNDKINPDNLISILAGIGVYGSIMYWFGLLPDE</sequence>
<organism evidence="2 3">
    <name type="scientific">Cryptolaemus montrouzieri</name>
    <dbReference type="NCBI Taxonomy" id="559131"/>
    <lineage>
        <taxon>Eukaryota</taxon>
        <taxon>Metazoa</taxon>
        <taxon>Ecdysozoa</taxon>
        <taxon>Arthropoda</taxon>
        <taxon>Hexapoda</taxon>
        <taxon>Insecta</taxon>
        <taxon>Pterygota</taxon>
        <taxon>Neoptera</taxon>
        <taxon>Endopterygota</taxon>
        <taxon>Coleoptera</taxon>
        <taxon>Polyphaga</taxon>
        <taxon>Cucujiformia</taxon>
        <taxon>Coccinelloidea</taxon>
        <taxon>Coccinellidae</taxon>
        <taxon>Scymninae</taxon>
        <taxon>Scymnini</taxon>
        <taxon>Cryptolaemus</taxon>
    </lineage>
</organism>
<dbReference type="AlphaFoldDB" id="A0ABD2MTF0"/>
<accession>A0ABD2MTF0</accession>
<feature type="transmembrane region" description="Helical" evidence="1">
    <location>
        <begin position="114"/>
        <end position="133"/>
    </location>
</feature>
<dbReference type="EMBL" id="JABFTP020000021">
    <property type="protein sequence ID" value="KAL3269676.1"/>
    <property type="molecule type" value="Genomic_DNA"/>
</dbReference>
<protein>
    <submittedName>
        <fullName evidence="2">Uncharacterized protein</fullName>
    </submittedName>
</protein>
<name>A0ABD2MTF0_9CUCU</name>
<keyword evidence="1" id="KW-0812">Transmembrane</keyword>
<reference evidence="2 3" key="1">
    <citation type="journal article" date="2021" name="BMC Biol.">
        <title>Horizontally acquired antibacterial genes associated with adaptive radiation of ladybird beetles.</title>
        <authorList>
            <person name="Li H.S."/>
            <person name="Tang X.F."/>
            <person name="Huang Y.H."/>
            <person name="Xu Z.Y."/>
            <person name="Chen M.L."/>
            <person name="Du X.Y."/>
            <person name="Qiu B.Y."/>
            <person name="Chen P.T."/>
            <person name="Zhang W."/>
            <person name="Slipinski A."/>
            <person name="Escalona H.E."/>
            <person name="Waterhouse R.M."/>
            <person name="Zwick A."/>
            <person name="Pang H."/>
        </authorList>
    </citation>
    <scope>NUCLEOTIDE SEQUENCE [LARGE SCALE GENOMIC DNA]</scope>
    <source>
        <strain evidence="2">SYSU2018</strain>
    </source>
</reference>
<keyword evidence="1" id="KW-0472">Membrane</keyword>
<proteinExistence type="predicted"/>
<comment type="caution">
    <text evidence="2">The sequence shown here is derived from an EMBL/GenBank/DDBJ whole genome shotgun (WGS) entry which is preliminary data.</text>
</comment>
<evidence type="ECO:0000313" key="2">
    <source>
        <dbReference type="EMBL" id="KAL3269676.1"/>
    </source>
</evidence>
<keyword evidence="3" id="KW-1185">Reference proteome</keyword>